<dbReference type="RefSeq" id="WP_269263852.1">
    <property type="nucleotide sequence ID" value="NZ_CP098248.1"/>
</dbReference>
<evidence type="ECO:0000256" key="4">
    <source>
        <dbReference type="SAM" id="SignalP"/>
    </source>
</evidence>
<feature type="chain" id="PRO_5044698170" evidence="4">
    <location>
        <begin position="32"/>
        <end position="238"/>
    </location>
</feature>
<dbReference type="SMART" id="SM00248">
    <property type="entry name" value="ANK"/>
    <property type="match status" value="6"/>
</dbReference>
<dbReference type="PANTHER" id="PTHR24171">
    <property type="entry name" value="ANKYRIN REPEAT DOMAIN-CONTAINING PROTEIN 39-RELATED"/>
    <property type="match status" value="1"/>
</dbReference>
<evidence type="ECO:0000256" key="1">
    <source>
        <dbReference type="ARBA" id="ARBA00022737"/>
    </source>
</evidence>
<reference evidence="6" key="1">
    <citation type="journal article" date="2022" name="Front. Microbiol.">
        <title>New perspectives on an old grouping: The genomic and phenotypic variability of Oxalobacter formigenes and the implications for calcium oxalate stone prevention.</title>
        <authorList>
            <person name="Chmiel J.A."/>
            <person name="Carr C."/>
            <person name="Stuivenberg G.A."/>
            <person name="Venema R."/>
            <person name="Chanyi R.M."/>
            <person name="Al K.F."/>
            <person name="Giguere D."/>
            <person name="Say H."/>
            <person name="Akouris P.P."/>
            <person name="Dominguez Romero S.A."/>
            <person name="Kwong A."/>
            <person name="Tai V."/>
            <person name="Koval S.F."/>
            <person name="Razvi H."/>
            <person name="Bjazevic J."/>
            <person name="Burton J.P."/>
        </authorList>
    </citation>
    <scope>NUCLEOTIDE SEQUENCE</scope>
    <source>
        <strain evidence="6">HOxNP-1</strain>
    </source>
</reference>
<dbReference type="PROSITE" id="PS50297">
    <property type="entry name" value="ANK_REP_REGION"/>
    <property type="match status" value="3"/>
</dbReference>
<feature type="signal peptide" evidence="4">
    <location>
        <begin position="1"/>
        <end position="31"/>
    </location>
</feature>
<dbReference type="InterPro" id="IPR036770">
    <property type="entry name" value="Ankyrin_rpt-contain_sf"/>
</dbReference>
<dbReference type="Proteomes" id="UP001164794">
    <property type="component" value="Chromosome"/>
</dbReference>
<evidence type="ECO:0000313" key="7">
    <source>
        <dbReference type="Proteomes" id="UP001164794"/>
    </source>
</evidence>
<evidence type="ECO:0000256" key="2">
    <source>
        <dbReference type="ARBA" id="ARBA00023043"/>
    </source>
</evidence>
<keyword evidence="1" id="KW-0677">Repeat</keyword>
<dbReference type="AlphaFoldDB" id="A0A9E9LEK1"/>
<dbReference type="Gene3D" id="1.25.40.20">
    <property type="entry name" value="Ankyrin repeat-containing domain"/>
    <property type="match status" value="1"/>
</dbReference>
<dbReference type="EMBL" id="CP098248">
    <property type="protein sequence ID" value="WAV96375.1"/>
    <property type="molecule type" value="Genomic_DNA"/>
</dbReference>
<organism evidence="5">
    <name type="scientific">Oxalobacter aliiformigenes</name>
    <dbReference type="NCBI Taxonomy" id="2946593"/>
    <lineage>
        <taxon>Bacteria</taxon>
        <taxon>Pseudomonadati</taxon>
        <taxon>Pseudomonadota</taxon>
        <taxon>Betaproteobacteria</taxon>
        <taxon>Burkholderiales</taxon>
        <taxon>Oxalobacteraceae</taxon>
        <taxon>Oxalobacter</taxon>
    </lineage>
</organism>
<dbReference type="Proteomes" id="UP001164819">
    <property type="component" value="Chromosome"/>
</dbReference>
<dbReference type="PROSITE" id="PS50088">
    <property type="entry name" value="ANK_REPEAT"/>
    <property type="match status" value="3"/>
</dbReference>
<dbReference type="Pfam" id="PF12796">
    <property type="entry name" value="Ank_2"/>
    <property type="match status" value="2"/>
</dbReference>
<evidence type="ECO:0000313" key="5">
    <source>
        <dbReference type="EMBL" id="WAV90623.1"/>
    </source>
</evidence>
<protein>
    <submittedName>
        <fullName evidence="5">Ankyrin repeat domain-containing protein</fullName>
    </submittedName>
</protein>
<keyword evidence="4" id="KW-0732">Signal</keyword>
<accession>A0A9E9LEK1</accession>
<feature type="repeat" description="ANK" evidence="3">
    <location>
        <begin position="163"/>
        <end position="195"/>
    </location>
</feature>
<gene>
    <name evidence="6" type="ORF">NB645_05855</name>
    <name evidence="5" type="ORF">NB646_07075</name>
</gene>
<evidence type="ECO:0000256" key="3">
    <source>
        <dbReference type="PROSITE-ProRule" id="PRU00023"/>
    </source>
</evidence>
<dbReference type="PRINTS" id="PR01415">
    <property type="entry name" value="ANKYRIN"/>
</dbReference>
<keyword evidence="2 3" id="KW-0040">ANK repeat</keyword>
<dbReference type="SUPFAM" id="SSF48403">
    <property type="entry name" value="Ankyrin repeat"/>
    <property type="match status" value="1"/>
</dbReference>
<dbReference type="PANTHER" id="PTHR24171:SF8">
    <property type="entry name" value="BRCA1-ASSOCIATED RING DOMAIN PROTEIN 1"/>
    <property type="match status" value="1"/>
</dbReference>
<feature type="repeat" description="ANK" evidence="3">
    <location>
        <begin position="100"/>
        <end position="128"/>
    </location>
</feature>
<name>A0A9E9LEK1_9BURK</name>
<dbReference type="EMBL" id="CP098251">
    <property type="protein sequence ID" value="WAV90623.1"/>
    <property type="molecule type" value="Genomic_DNA"/>
</dbReference>
<dbReference type="InterPro" id="IPR002110">
    <property type="entry name" value="Ankyrin_rpt"/>
</dbReference>
<proteinExistence type="predicted"/>
<feature type="repeat" description="ANK" evidence="3">
    <location>
        <begin position="130"/>
        <end position="162"/>
    </location>
</feature>
<sequence length="238" mass="26165">MTKFFAFFKTASRAIVLVLALLSLFSATVKAGSFDDWFIAAKNDQPGKIRELLRQGFDPNAIEPKRGDTGLILAMRENALEVMAVLLADRRTKIDAEAFNGDNALMIACYNGNEKAVKALLEKGARVNKNGWTPLHYAAASGNNSIVTMLLAKDAFVNAASPNATTPVMMAARGGHIYTVKLLYDNGADITMKNQRGYSAIDFALENKNTDIVKGLDYLIRKEAELEKRKNVLPKFPF</sequence>
<keyword evidence="7" id="KW-1185">Reference proteome</keyword>
<evidence type="ECO:0000313" key="6">
    <source>
        <dbReference type="EMBL" id="WAV96375.1"/>
    </source>
</evidence>
<reference evidence="5" key="2">
    <citation type="journal article" date="2022" name="Front. Microbiol.">
        <title>New perspectives on an old grouping: The genomic and phenotypic variability of Oxalobacter formigenes and the implications for calcium oxalate stone prevention.</title>
        <authorList>
            <person name="Chmiel J.A."/>
            <person name="Carr C."/>
            <person name="Stuivenberg G.A."/>
            <person name="Venema R."/>
            <person name="Chanyi R.M."/>
            <person name="Al K.F."/>
            <person name="Giguere D."/>
            <person name="Say H."/>
            <person name="Akouris P.P."/>
            <person name="Dominguez Romero S.A."/>
            <person name="Kwong A."/>
            <person name="Tai V."/>
            <person name="Koval S.F."/>
            <person name="Razvi H."/>
            <person name="Bjazevic J."/>
            <person name="Burton J.P."/>
        </authorList>
    </citation>
    <scope>NUCLEOTIDE SEQUENCE</scope>
    <source>
        <strain evidence="5">OxK</strain>
    </source>
</reference>